<evidence type="ECO:0000313" key="2">
    <source>
        <dbReference type="EMBL" id="MFK2873088.1"/>
    </source>
</evidence>
<evidence type="ECO:0000256" key="1">
    <source>
        <dbReference type="SAM" id="MobiDB-lite"/>
    </source>
</evidence>
<dbReference type="RefSeq" id="WP_284398258.1">
    <property type="nucleotide sequence ID" value="NZ_BSNQ01000003.1"/>
</dbReference>
<organism evidence="2 3">
    <name type="scientific">Dyella lipolytica</name>
    <dbReference type="NCBI Taxonomy" id="1867835"/>
    <lineage>
        <taxon>Bacteria</taxon>
        <taxon>Pseudomonadati</taxon>
        <taxon>Pseudomonadota</taxon>
        <taxon>Gammaproteobacteria</taxon>
        <taxon>Lysobacterales</taxon>
        <taxon>Rhodanobacteraceae</taxon>
        <taxon>Dyella</taxon>
    </lineage>
</organism>
<dbReference type="Proteomes" id="UP001620405">
    <property type="component" value="Unassembled WGS sequence"/>
</dbReference>
<evidence type="ECO:0000313" key="3">
    <source>
        <dbReference type="Proteomes" id="UP001620405"/>
    </source>
</evidence>
<dbReference type="EMBL" id="JADIKG010000011">
    <property type="protein sequence ID" value="MFK2873088.1"/>
    <property type="molecule type" value="Genomic_DNA"/>
</dbReference>
<keyword evidence="3" id="KW-1185">Reference proteome</keyword>
<name>A0ABW8IT02_9GAMM</name>
<proteinExistence type="predicted"/>
<reference evidence="2 3" key="1">
    <citation type="submission" date="2020-10" db="EMBL/GenBank/DDBJ databases">
        <title>Phylogeny of dyella-like bacteria.</title>
        <authorList>
            <person name="Fu J."/>
        </authorList>
    </citation>
    <scope>NUCLEOTIDE SEQUENCE [LARGE SCALE GENOMIC DNA]</scope>
    <source>
        <strain evidence="2 3">DHOB07</strain>
    </source>
</reference>
<feature type="region of interest" description="Disordered" evidence="1">
    <location>
        <begin position="62"/>
        <end position="101"/>
    </location>
</feature>
<accession>A0ABW8IT02</accession>
<feature type="compositionally biased region" description="Acidic residues" evidence="1">
    <location>
        <begin position="66"/>
        <end position="80"/>
    </location>
</feature>
<gene>
    <name evidence="2" type="ORF">ISP13_06040</name>
</gene>
<sequence length="101" mass="11231">MLSVVDFLERMGSDAQWRNASQDEVEIALAEAEVEAPLRDAILARDASKLEALLQQGPLIAMFVPPDEEEEGEEDDEDDSGEKPHPQGARDSQFRPSLRQP</sequence>
<protein>
    <submittedName>
        <fullName evidence="2">Uncharacterized protein</fullName>
    </submittedName>
</protein>
<comment type="caution">
    <text evidence="2">The sequence shown here is derived from an EMBL/GenBank/DDBJ whole genome shotgun (WGS) entry which is preliminary data.</text>
</comment>